<evidence type="ECO:0000313" key="1">
    <source>
        <dbReference type="EMBL" id="AEF84906.1"/>
    </source>
</evidence>
<evidence type="ECO:0008006" key="3">
    <source>
        <dbReference type="Google" id="ProtNLM"/>
    </source>
</evidence>
<dbReference type="OrthoDB" id="7059891at2"/>
<dbReference type="KEGG" id="tpi:TREPR_3680"/>
<accession>F5YQE6</accession>
<reference evidence="1 2" key="2">
    <citation type="journal article" date="2011" name="ISME J.">
        <title>RNA-seq reveals cooperative metabolic interactions between two termite-gut spirochete species in co-culture.</title>
        <authorList>
            <person name="Rosenthal A.Z."/>
            <person name="Matson E.G."/>
            <person name="Eldar A."/>
            <person name="Leadbetter J.R."/>
        </authorList>
    </citation>
    <scope>NUCLEOTIDE SEQUENCE [LARGE SCALE GENOMIC DNA]</scope>
    <source>
        <strain evidence="2">ATCC BAA-887 / DSM 12427 / ZAS-2</strain>
    </source>
</reference>
<dbReference type="RefSeq" id="WP_015706634.1">
    <property type="nucleotide sequence ID" value="NC_015578.1"/>
</dbReference>
<proteinExistence type="predicted"/>
<evidence type="ECO:0000313" key="2">
    <source>
        <dbReference type="Proteomes" id="UP000009223"/>
    </source>
</evidence>
<keyword evidence="2" id="KW-1185">Reference proteome</keyword>
<reference evidence="2" key="1">
    <citation type="submission" date="2009-12" db="EMBL/GenBank/DDBJ databases">
        <title>Complete sequence of Treponema primitia strain ZAS-2.</title>
        <authorList>
            <person name="Tetu S.G."/>
            <person name="Matson E."/>
            <person name="Ren Q."/>
            <person name="Seshadri R."/>
            <person name="Elbourne L."/>
            <person name="Hassan K.A."/>
            <person name="Durkin A."/>
            <person name="Radune D."/>
            <person name="Mohamoud Y."/>
            <person name="Shay R."/>
            <person name="Jin S."/>
            <person name="Zhang X."/>
            <person name="Lucey K."/>
            <person name="Ballor N.R."/>
            <person name="Ottesen E."/>
            <person name="Rosenthal R."/>
            <person name="Allen A."/>
            <person name="Leadbetter J.R."/>
            <person name="Paulsen I.T."/>
        </authorList>
    </citation>
    <scope>NUCLEOTIDE SEQUENCE [LARGE SCALE GENOMIC DNA]</scope>
    <source>
        <strain evidence="2">ATCC BAA-887 / DSM 12427 / ZAS-2</strain>
    </source>
</reference>
<dbReference type="EMBL" id="CP001843">
    <property type="protein sequence ID" value="AEF84906.1"/>
    <property type="molecule type" value="Genomic_DNA"/>
</dbReference>
<dbReference type="AlphaFoldDB" id="F5YQE6"/>
<gene>
    <name evidence="1" type="ordered locus">TREPR_3680</name>
</gene>
<dbReference type="HOGENOM" id="CLU_968997_0_0_12"/>
<name>F5YQE6_TREPZ</name>
<sequence>MAIKYVKPTTINLKNHQNYNEKWVQDIIADDPSILGLGNLTLKDRERMQPHAGRLDLLLLDEEEETRYEVEIQLGRTDESHIIRTIEYYDIEHKRYPQYEHCAVIIAEDITSRFLNVISLFNGAIPLIAIQMKAIEYGDNVSLLFTTVLNQMPLGFDDEEEDTSEVTDRNFWEQKRGTKETVSMVDKILELLKTISADFELKYTKNYIGIAENNHVNNFVRLIPQRNGMKFEPKIIKTEDLDKKIENSGLDLIDYNNRRNRYRIRLNKKDIENNTELILELLKSAYGK</sequence>
<dbReference type="GO" id="GO:0003676">
    <property type="term" value="F:nucleic acid binding"/>
    <property type="evidence" value="ECO:0007669"/>
    <property type="project" value="InterPro"/>
</dbReference>
<organism evidence="1 2">
    <name type="scientific">Treponema primitia (strain ATCC BAA-887 / DSM 12427 / ZAS-2)</name>
    <dbReference type="NCBI Taxonomy" id="545694"/>
    <lineage>
        <taxon>Bacteria</taxon>
        <taxon>Pseudomonadati</taxon>
        <taxon>Spirochaetota</taxon>
        <taxon>Spirochaetia</taxon>
        <taxon>Spirochaetales</taxon>
        <taxon>Treponemataceae</taxon>
        <taxon>Treponema</taxon>
    </lineage>
</organism>
<protein>
    <recommendedName>
        <fullName evidence="3">DUF5655 domain-containing protein</fullName>
    </recommendedName>
</protein>
<dbReference type="Proteomes" id="UP000009223">
    <property type="component" value="Chromosome"/>
</dbReference>
<dbReference type="Gene3D" id="3.40.1350.10">
    <property type="match status" value="1"/>
</dbReference>
<dbReference type="eggNOG" id="ENOG502ZA7D">
    <property type="taxonomic scope" value="Bacteria"/>
</dbReference>
<dbReference type="InterPro" id="IPR011856">
    <property type="entry name" value="tRNA_endonuc-like_dom_sf"/>
</dbReference>